<accession>A0A1H8E699</accession>
<evidence type="ECO:0000313" key="2">
    <source>
        <dbReference type="EMBL" id="SEN15101.1"/>
    </source>
</evidence>
<evidence type="ECO:0000256" key="1">
    <source>
        <dbReference type="SAM" id="Phobius"/>
    </source>
</evidence>
<name>A0A1H8E699_9BACI</name>
<dbReference type="EMBL" id="FOBW01000009">
    <property type="protein sequence ID" value="SEN15101.1"/>
    <property type="molecule type" value="Genomic_DNA"/>
</dbReference>
<dbReference type="RefSeq" id="WP_090746736.1">
    <property type="nucleotide sequence ID" value="NZ_FOBW01000009.1"/>
</dbReference>
<gene>
    <name evidence="2" type="ORF">SAMN05192533_109179</name>
</gene>
<reference evidence="3" key="1">
    <citation type="submission" date="2016-10" db="EMBL/GenBank/DDBJ databases">
        <authorList>
            <person name="Varghese N."/>
            <person name="Submissions S."/>
        </authorList>
    </citation>
    <scope>NUCLEOTIDE SEQUENCE [LARGE SCALE GENOMIC DNA]</scope>
    <source>
        <strain evidence="3">B48,IBRC-M 10115,DSM 25386,CECT 8001</strain>
    </source>
</reference>
<dbReference type="AlphaFoldDB" id="A0A1H8E699"/>
<dbReference type="OrthoDB" id="2888596at2"/>
<keyword evidence="1" id="KW-1133">Transmembrane helix</keyword>
<proteinExistence type="predicted"/>
<keyword evidence="3" id="KW-1185">Reference proteome</keyword>
<dbReference type="Proteomes" id="UP000198553">
    <property type="component" value="Unassembled WGS sequence"/>
</dbReference>
<protein>
    <submittedName>
        <fullName evidence="2">Uncharacterized protein</fullName>
    </submittedName>
</protein>
<organism evidence="2 3">
    <name type="scientific">Mesobacillus persicus</name>
    <dbReference type="NCBI Taxonomy" id="930146"/>
    <lineage>
        <taxon>Bacteria</taxon>
        <taxon>Bacillati</taxon>
        <taxon>Bacillota</taxon>
        <taxon>Bacilli</taxon>
        <taxon>Bacillales</taxon>
        <taxon>Bacillaceae</taxon>
        <taxon>Mesobacillus</taxon>
    </lineage>
</organism>
<sequence>MGGYIVDFMIVALLVIGITATNGVLTSAIGLKFFGGKDKSEIVDKSVSLQSGWKSVGGKKK</sequence>
<feature type="transmembrane region" description="Helical" evidence="1">
    <location>
        <begin position="6"/>
        <end position="31"/>
    </location>
</feature>
<evidence type="ECO:0000313" key="3">
    <source>
        <dbReference type="Proteomes" id="UP000198553"/>
    </source>
</evidence>
<keyword evidence="1" id="KW-0812">Transmembrane</keyword>
<keyword evidence="1" id="KW-0472">Membrane</keyword>